<feature type="region of interest" description="Disordered" evidence="1">
    <location>
        <begin position="16"/>
        <end position="35"/>
    </location>
</feature>
<dbReference type="AlphaFoldDB" id="A0A6A4GL49"/>
<accession>A0A6A4GL49</accession>
<evidence type="ECO:0000313" key="3">
    <source>
        <dbReference type="Proteomes" id="UP000799118"/>
    </source>
</evidence>
<gene>
    <name evidence="2" type="ORF">BT96DRAFT_949315</name>
</gene>
<evidence type="ECO:0000313" key="2">
    <source>
        <dbReference type="EMBL" id="KAE9386166.1"/>
    </source>
</evidence>
<name>A0A6A4GL49_9AGAR</name>
<dbReference type="Proteomes" id="UP000799118">
    <property type="component" value="Unassembled WGS sequence"/>
</dbReference>
<reference evidence="2" key="1">
    <citation type="journal article" date="2019" name="Environ. Microbiol.">
        <title>Fungal ecological strategies reflected in gene transcription - a case study of two litter decomposers.</title>
        <authorList>
            <person name="Barbi F."/>
            <person name="Kohler A."/>
            <person name="Barry K."/>
            <person name="Baskaran P."/>
            <person name="Daum C."/>
            <person name="Fauchery L."/>
            <person name="Ihrmark K."/>
            <person name="Kuo A."/>
            <person name="LaButti K."/>
            <person name="Lipzen A."/>
            <person name="Morin E."/>
            <person name="Grigoriev I.V."/>
            <person name="Henrissat B."/>
            <person name="Lindahl B."/>
            <person name="Martin F."/>
        </authorList>
    </citation>
    <scope>NUCLEOTIDE SEQUENCE</scope>
    <source>
        <strain evidence="2">JB14</strain>
    </source>
</reference>
<organism evidence="2 3">
    <name type="scientific">Gymnopus androsaceus JB14</name>
    <dbReference type="NCBI Taxonomy" id="1447944"/>
    <lineage>
        <taxon>Eukaryota</taxon>
        <taxon>Fungi</taxon>
        <taxon>Dikarya</taxon>
        <taxon>Basidiomycota</taxon>
        <taxon>Agaricomycotina</taxon>
        <taxon>Agaricomycetes</taxon>
        <taxon>Agaricomycetidae</taxon>
        <taxon>Agaricales</taxon>
        <taxon>Marasmiineae</taxon>
        <taxon>Omphalotaceae</taxon>
        <taxon>Gymnopus</taxon>
    </lineage>
</organism>
<sequence length="112" mass="11849">MSSPCTTFPISTYISSSGSCNSGHRDRGTATAKGELAPASAAAEPLMAKNTFLLAFSTLSNACSNDVQLVLVPERKRCKESEVSALLPIAEGRVVLWENKRNLVMLGVGAFT</sequence>
<dbReference type="EMBL" id="ML769906">
    <property type="protein sequence ID" value="KAE9386166.1"/>
    <property type="molecule type" value="Genomic_DNA"/>
</dbReference>
<keyword evidence="3" id="KW-1185">Reference proteome</keyword>
<proteinExistence type="predicted"/>
<protein>
    <submittedName>
        <fullName evidence="2">Uncharacterized protein</fullName>
    </submittedName>
</protein>
<evidence type="ECO:0000256" key="1">
    <source>
        <dbReference type="SAM" id="MobiDB-lite"/>
    </source>
</evidence>